<organism evidence="2 3">
    <name type="scientific">Nonomuraea longicatena</name>
    <dbReference type="NCBI Taxonomy" id="83682"/>
    <lineage>
        <taxon>Bacteria</taxon>
        <taxon>Bacillati</taxon>
        <taxon>Actinomycetota</taxon>
        <taxon>Actinomycetes</taxon>
        <taxon>Streptosporangiales</taxon>
        <taxon>Streptosporangiaceae</taxon>
        <taxon>Nonomuraea</taxon>
    </lineage>
</organism>
<sequence>MGGNSLVTAAGPCRIHTGFPILPERGTSLQSPPRTLSPIHPLRQSPLDASLAARPTASRAPLL</sequence>
<reference evidence="2 3" key="1">
    <citation type="journal article" date="2019" name="Int. J. Syst. Evol. Microbiol.">
        <title>The Global Catalogue of Microorganisms (GCM) 10K type strain sequencing project: providing services to taxonomists for standard genome sequencing and annotation.</title>
        <authorList>
            <consortium name="The Broad Institute Genomics Platform"/>
            <consortium name="The Broad Institute Genome Sequencing Center for Infectious Disease"/>
            <person name="Wu L."/>
            <person name="Ma J."/>
        </authorList>
    </citation>
    <scope>NUCLEOTIDE SEQUENCE [LARGE SCALE GENOMIC DNA]</scope>
    <source>
        <strain evidence="2 3">JCM 11136</strain>
    </source>
</reference>
<protein>
    <submittedName>
        <fullName evidence="2">Uncharacterized protein</fullName>
    </submittedName>
</protein>
<proteinExistence type="predicted"/>
<dbReference type="EMBL" id="BAAAHQ010000037">
    <property type="protein sequence ID" value="GAA0944844.1"/>
    <property type="molecule type" value="Genomic_DNA"/>
</dbReference>
<evidence type="ECO:0000256" key="1">
    <source>
        <dbReference type="SAM" id="MobiDB-lite"/>
    </source>
</evidence>
<gene>
    <name evidence="2" type="ORF">GCM10009560_59270</name>
</gene>
<evidence type="ECO:0000313" key="2">
    <source>
        <dbReference type="EMBL" id="GAA0944844.1"/>
    </source>
</evidence>
<comment type="caution">
    <text evidence="2">The sequence shown here is derived from an EMBL/GenBank/DDBJ whole genome shotgun (WGS) entry which is preliminary data.</text>
</comment>
<keyword evidence="3" id="KW-1185">Reference proteome</keyword>
<accession>A0ABN1QMQ4</accession>
<name>A0ABN1QMQ4_9ACTN</name>
<dbReference type="Proteomes" id="UP001501578">
    <property type="component" value="Unassembled WGS sequence"/>
</dbReference>
<evidence type="ECO:0000313" key="3">
    <source>
        <dbReference type="Proteomes" id="UP001501578"/>
    </source>
</evidence>
<feature type="region of interest" description="Disordered" evidence="1">
    <location>
        <begin position="24"/>
        <end position="63"/>
    </location>
</feature>